<dbReference type="AlphaFoldDB" id="A0A0C3QK56"/>
<protein>
    <submittedName>
        <fullName evidence="1">Uncharacterized protein</fullName>
    </submittedName>
</protein>
<reference evidence="1 2" key="1">
    <citation type="submission" date="2014-04" db="EMBL/GenBank/DDBJ databases">
        <authorList>
            <consortium name="DOE Joint Genome Institute"/>
            <person name="Kuo A."/>
            <person name="Girlanda M."/>
            <person name="Perotto S."/>
            <person name="Kohler A."/>
            <person name="Nagy L.G."/>
            <person name="Floudas D."/>
            <person name="Copeland A."/>
            <person name="Barry K.W."/>
            <person name="Cichocki N."/>
            <person name="Veneault-Fourrey C."/>
            <person name="LaButti K."/>
            <person name="Lindquist E.A."/>
            <person name="Lipzen A."/>
            <person name="Lundell T."/>
            <person name="Morin E."/>
            <person name="Murat C."/>
            <person name="Sun H."/>
            <person name="Tunlid A."/>
            <person name="Henrissat B."/>
            <person name="Grigoriev I.V."/>
            <person name="Hibbett D.S."/>
            <person name="Martin F."/>
            <person name="Nordberg H.P."/>
            <person name="Cantor M.N."/>
            <person name="Hua S.X."/>
        </authorList>
    </citation>
    <scope>NUCLEOTIDE SEQUENCE [LARGE SCALE GENOMIC DNA]</scope>
    <source>
        <strain evidence="1 2">MUT 4182</strain>
    </source>
</reference>
<dbReference type="GO" id="GO:0003723">
    <property type="term" value="F:RNA binding"/>
    <property type="evidence" value="ECO:0007669"/>
    <property type="project" value="TreeGrafter"/>
</dbReference>
<keyword evidence="2" id="KW-1185">Reference proteome</keyword>
<dbReference type="InterPro" id="IPR042859">
    <property type="entry name" value="NOL11"/>
</dbReference>
<dbReference type="PANTHER" id="PTHR15633:SF2">
    <property type="entry name" value="NUCLEOLAR PROTEIN 11"/>
    <property type="match status" value="1"/>
</dbReference>
<proteinExistence type="predicted"/>
<name>A0A0C3QK56_9AGAM</name>
<organism evidence="1 2">
    <name type="scientific">Tulasnella calospora MUT 4182</name>
    <dbReference type="NCBI Taxonomy" id="1051891"/>
    <lineage>
        <taxon>Eukaryota</taxon>
        <taxon>Fungi</taxon>
        <taxon>Dikarya</taxon>
        <taxon>Basidiomycota</taxon>
        <taxon>Agaricomycotina</taxon>
        <taxon>Agaricomycetes</taxon>
        <taxon>Cantharellales</taxon>
        <taxon>Tulasnellaceae</taxon>
        <taxon>Tulasnella</taxon>
    </lineage>
</organism>
<dbReference type="Proteomes" id="UP000054248">
    <property type="component" value="Unassembled WGS sequence"/>
</dbReference>
<sequence>MADEDDFPQSDADQPLISYTLGPDVQYACPAVSRPEGTNLATYAVIRRSQGIDNSLESRTIWAWTSFPEDPTTLAADRKSYQAPFPVYALYAPRSLPSKLLVVSSTGTVACLGGEEMLPFENSSTQGGTSSTGVLKSIIIPRQRCSFAPTTVPPSAVLLTVLQDAQETPELRLNVTVFDDDGNIDASASGTVDLSNGTNLLLQTIRDVTIDHAGNFSVLWSDLSWSLYTLSRPSLSEPLVLTHHEPQVQLSQHKLTTLTSTSLIHLNTTHILFASLEPGQQNADILIWDLQYQALLAHRTLSLPSGIPNSQIQLVSTLDTTHALLVVSTSPAKTRGSATSFVYSVPLTVPATSSLANAINAAQSTSADDWVEHDGEEVAGAEGLMIASERQTLNKLDDVLRRQGVQAANDVVLQFQQSTGLVNLSRDFAAEVCKRLLQPLPKATESGKAGKVPSSVTPLLERGLVSNGCVPHEMGVVGAILDRSDWVALRLCLRQVKDIPEDALVQVLKRVILANANDSSLTVNGMDVDSTSSPKRQSAQSDVPSIQEFLVQLVQYPTTAGSLRVAMKKHLSIGSDYRERTARHFGNDDEGSQEIALCSGKSSRPATCTSLSPTDLNTIVTQSVQFFQHILDTFLLSILSSSTSTSATQPEQQQLQTSMLSISTHIQNSISLISALEKLRGPLEPFVRAQEERMLAEKERAANTGHTEQKWAKLRKRSERHKKMDEAVAVYQIEKLTL</sequence>
<dbReference type="GO" id="GO:0030490">
    <property type="term" value="P:maturation of SSU-rRNA"/>
    <property type="evidence" value="ECO:0007669"/>
    <property type="project" value="InterPro"/>
</dbReference>
<reference evidence="2" key="2">
    <citation type="submission" date="2015-01" db="EMBL/GenBank/DDBJ databases">
        <title>Evolutionary Origins and Diversification of the Mycorrhizal Mutualists.</title>
        <authorList>
            <consortium name="DOE Joint Genome Institute"/>
            <consortium name="Mycorrhizal Genomics Consortium"/>
            <person name="Kohler A."/>
            <person name="Kuo A."/>
            <person name="Nagy L.G."/>
            <person name="Floudas D."/>
            <person name="Copeland A."/>
            <person name="Barry K.W."/>
            <person name="Cichocki N."/>
            <person name="Veneault-Fourrey C."/>
            <person name="LaButti K."/>
            <person name="Lindquist E.A."/>
            <person name="Lipzen A."/>
            <person name="Lundell T."/>
            <person name="Morin E."/>
            <person name="Murat C."/>
            <person name="Riley R."/>
            <person name="Ohm R."/>
            <person name="Sun H."/>
            <person name="Tunlid A."/>
            <person name="Henrissat B."/>
            <person name="Grigoriev I.V."/>
            <person name="Hibbett D.S."/>
            <person name="Martin F."/>
        </authorList>
    </citation>
    <scope>NUCLEOTIDE SEQUENCE [LARGE SCALE GENOMIC DNA]</scope>
    <source>
        <strain evidence="2">MUT 4182</strain>
    </source>
</reference>
<dbReference type="STRING" id="1051891.A0A0C3QK56"/>
<dbReference type="PANTHER" id="PTHR15633">
    <property type="entry name" value="NUCLEOLAR PROTEIN 11"/>
    <property type="match status" value="1"/>
</dbReference>
<gene>
    <name evidence="1" type="ORF">M407DRAFT_4307</name>
</gene>
<dbReference type="GO" id="GO:0005730">
    <property type="term" value="C:nucleolus"/>
    <property type="evidence" value="ECO:0007669"/>
    <property type="project" value="TreeGrafter"/>
</dbReference>
<evidence type="ECO:0000313" key="2">
    <source>
        <dbReference type="Proteomes" id="UP000054248"/>
    </source>
</evidence>
<evidence type="ECO:0000313" key="1">
    <source>
        <dbReference type="EMBL" id="KIO32820.1"/>
    </source>
</evidence>
<dbReference type="EMBL" id="KN822952">
    <property type="protein sequence ID" value="KIO32820.1"/>
    <property type="molecule type" value="Genomic_DNA"/>
</dbReference>
<dbReference type="OrthoDB" id="4349954at2759"/>
<dbReference type="HOGENOM" id="CLU_009534_0_0_1"/>
<accession>A0A0C3QK56</accession>